<gene>
    <name evidence="5" type="ORF">NCAV_0661</name>
</gene>
<dbReference type="CDD" id="cd07034">
    <property type="entry name" value="TPP_PYR_PFOR_IOR-alpha_like"/>
    <property type="match status" value="1"/>
</dbReference>
<name>A0A2K5AQF3_9ARCH</name>
<keyword evidence="2 5" id="KW-0560">Oxidoreductase</keyword>
<dbReference type="AlphaFoldDB" id="A0A2K5AQF3"/>
<organism evidence="5 6">
    <name type="scientific">Candidatus Nitrosocaldus cavascurensis</name>
    <dbReference type="NCBI Taxonomy" id="2058097"/>
    <lineage>
        <taxon>Archaea</taxon>
        <taxon>Nitrososphaerota</taxon>
        <taxon>Nitrososphaeria</taxon>
        <taxon>Candidatus Nitrosocaldales</taxon>
        <taxon>Candidatus Nitrosocaldaceae</taxon>
        <taxon>Candidatus Nitrosocaldus</taxon>
    </lineage>
</organism>
<dbReference type="KEGG" id="ncv:NCAV_0661"/>
<reference evidence="6" key="1">
    <citation type="submission" date="2018-01" db="EMBL/GenBank/DDBJ databases">
        <authorList>
            <person name="Kerou L M."/>
        </authorList>
    </citation>
    <scope>NUCLEOTIDE SEQUENCE [LARGE SCALE GENOMIC DNA]</scope>
    <source>
        <strain evidence="6">SCU2</strain>
    </source>
</reference>
<sequence length="785" mass="87514">MITRERYIPPKGAEDRIRKRRDTLDLLLARKGERIVVDAPLAIIRAALESGISYAAGYPGAPTADLIDMLSESSTLLKDLGIFFESSTNEASAATKLLASVYDRIHGFVNWKVVGTNVAADVLAHITSSGTVGSAVIVVGEDYETESTTVEMKSYMYGKGFAIPVIDPIGSPMHVYRLAKHAFRLSEYSNMPVMLLLRPMAANCIGSIVCEDDIKRPEVSVKDRKSIWEPDLSRYTLTDTAKLHAVEKYSERIPRAMDYIASNRLNDYIIGDSREEKSGSRNSISSSKGSNIGFITHGGIFNSFITAMYELGRADVSGSCVYDLLNLNVVYPIVPEEIIRFAADKEMLFIVEEGAPFYIEESIRSILHAAGINSKVYGKMSNGGFIPPTGALDVDALLESLSRMLSLVEPYYTMPRERLSEIMKHKERAIRSTLKVRVARNPTFCTGCPERPIFTAIRWLDERFGRSIYTGDSGCYTMARLPPFEASDTFTGMGTSLDSALGLSKLYKRRVIAVMGDGTFFHRGVTNVDNLLYNISNDSDVNIIFIIFENYWTAMTGHQPNPASKVHSTTTATTQGEPLSMNYAGEFPTRASIESILRAHGVRWIRRVNPFDFYSTLETMLEAYMVEKGVRVIICDGECTLARMRREQPVIESMIDKGRRVEQVKYRIDEEICSGCFPCEKYSGCPSVTMVKNPNPLRTGYIKQTEDTCTGCGICGITSIFGLCPSTYRVRIVYNPTRWERFMHRLNMYAIRMLMGRGAKVDGWKVESRGEKGMMGRQDGVGGGI</sequence>
<dbReference type="EMBL" id="LT981265">
    <property type="protein sequence ID" value="SPC33844.1"/>
    <property type="molecule type" value="Genomic_DNA"/>
</dbReference>
<proteinExistence type="predicted"/>
<dbReference type="GeneID" id="41594732"/>
<dbReference type="GO" id="GO:0043805">
    <property type="term" value="F:indolepyruvate ferredoxin oxidoreductase activity"/>
    <property type="evidence" value="ECO:0007669"/>
    <property type="project" value="UniProtKB-EC"/>
</dbReference>
<dbReference type="EC" id="1.2.7.8" evidence="5"/>
<keyword evidence="5" id="KW-0670">Pyruvate</keyword>
<feature type="compositionally biased region" description="Polar residues" evidence="3">
    <location>
        <begin position="560"/>
        <end position="577"/>
    </location>
</feature>
<dbReference type="Gene3D" id="3.30.70.20">
    <property type="match status" value="1"/>
</dbReference>
<dbReference type="InterPro" id="IPR029061">
    <property type="entry name" value="THDP-binding"/>
</dbReference>
<evidence type="ECO:0000259" key="4">
    <source>
        <dbReference type="PROSITE" id="PS51379"/>
    </source>
</evidence>
<dbReference type="Pfam" id="PF02775">
    <property type="entry name" value="TPP_enzyme_C"/>
    <property type="match status" value="1"/>
</dbReference>
<dbReference type="PANTHER" id="PTHR43710">
    <property type="entry name" value="2-HYDROXYACYL-COA LYASE"/>
    <property type="match status" value="1"/>
</dbReference>
<protein>
    <submittedName>
        <fullName evidence="5">Indolepyruvate ferredoxin oxidoreductase, alpha and beta subunits</fullName>
        <ecNumber evidence="5">1.2.7.8</ecNumber>
    </submittedName>
</protein>
<dbReference type="PANTHER" id="PTHR43710:SF5">
    <property type="entry name" value="INDOLEPYRUVATE FERREDOXIN OXIDOREDUCTASE ALPHA SUBUNIT"/>
    <property type="match status" value="1"/>
</dbReference>
<dbReference type="RefSeq" id="WP_103287369.1">
    <property type="nucleotide sequence ID" value="NZ_LT981265.1"/>
</dbReference>
<dbReference type="GO" id="GO:0044272">
    <property type="term" value="P:sulfur compound biosynthetic process"/>
    <property type="evidence" value="ECO:0007669"/>
    <property type="project" value="UniProtKB-ARBA"/>
</dbReference>
<dbReference type="Proteomes" id="UP000236248">
    <property type="component" value="Chromosome NCAV"/>
</dbReference>
<dbReference type="InterPro" id="IPR002880">
    <property type="entry name" value="Pyrv_Fd/Flavodoxin_OxRdtase_N"/>
</dbReference>
<evidence type="ECO:0000256" key="3">
    <source>
        <dbReference type="SAM" id="MobiDB-lite"/>
    </source>
</evidence>
<dbReference type="GO" id="GO:0046872">
    <property type="term" value="F:metal ion binding"/>
    <property type="evidence" value="ECO:0007669"/>
    <property type="project" value="UniProtKB-KW"/>
</dbReference>
<feature type="region of interest" description="Disordered" evidence="3">
    <location>
        <begin position="560"/>
        <end position="579"/>
    </location>
</feature>
<keyword evidence="6" id="KW-1185">Reference proteome</keyword>
<dbReference type="GO" id="GO:0030976">
    <property type="term" value="F:thiamine pyrophosphate binding"/>
    <property type="evidence" value="ECO:0007669"/>
    <property type="project" value="InterPro"/>
</dbReference>
<dbReference type="PROSITE" id="PS51379">
    <property type="entry name" value="4FE4S_FER_2"/>
    <property type="match status" value="1"/>
</dbReference>
<evidence type="ECO:0000313" key="6">
    <source>
        <dbReference type="Proteomes" id="UP000236248"/>
    </source>
</evidence>
<dbReference type="SUPFAM" id="SSF52518">
    <property type="entry name" value="Thiamin diphosphate-binding fold (THDP-binding)"/>
    <property type="match status" value="2"/>
</dbReference>
<keyword evidence="1" id="KW-0479">Metal-binding</keyword>
<dbReference type="CDD" id="cd02008">
    <property type="entry name" value="TPP_IOR_alpha"/>
    <property type="match status" value="1"/>
</dbReference>
<evidence type="ECO:0000256" key="1">
    <source>
        <dbReference type="ARBA" id="ARBA00022723"/>
    </source>
</evidence>
<dbReference type="InterPro" id="IPR011766">
    <property type="entry name" value="TPP_enzyme_TPP-bd"/>
</dbReference>
<evidence type="ECO:0000313" key="5">
    <source>
        <dbReference type="EMBL" id="SPC33844.1"/>
    </source>
</evidence>
<feature type="domain" description="4Fe-4S ferredoxin-type" evidence="4">
    <location>
        <begin position="664"/>
        <end position="695"/>
    </location>
</feature>
<dbReference type="Gene3D" id="3.40.50.970">
    <property type="match status" value="2"/>
</dbReference>
<evidence type="ECO:0000256" key="2">
    <source>
        <dbReference type="ARBA" id="ARBA00023002"/>
    </source>
</evidence>
<dbReference type="InterPro" id="IPR045025">
    <property type="entry name" value="HACL1-like"/>
</dbReference>
<accession>A0A2K5AQF3</accession>
<dbReference type="GO" id="GO:0006082">
    <property type="term" value="P:organic acid metabolic process"/>
    <property type="evidence" value="ECO:0007669"/>
    <property type="project" value="UniProtKB-ARBA"/>
</dbReference>
<dbReference type="SUPFAM" id="SSF54862">
    <property type="entry name" value="4Fe-4S ferredoxins"/>
    <property type="match status" value="1"/>
</dbReference>
<dbReference type="InterPro" id="IPR017896">
    <property type="entry name" value="4Fe4S_Fe-S-bd"/>
</dbReference>